<evidence type="ECO:0000313" key="2">
    <source>
        <dbReference type="EMBL" id="MVT12146.1"/>
    </source>
</evidence>
<evidence type="ECO:0000313" key="3">
    <source>
        <dbReference type="Proteomes" id="UP000461730"/>
    </source>
</evidence>
<name>A0A7K1UCU8_9BACT</name>
<dbReference type="SUPFAM" id="SSF53448">
    <property type="entry name" value="Nucleotide-diphospho-sugar transferases"/>
    <property type="match status" value="1"/>
</dbReference>
<dbReference type="PANTHER" id="PTHR43777:SF1">
    <property type="entry name" value="MOLYBDENUM COFACTOR CYTIDYLYLTRANSFERASE"/>
    <property type="match status" value="1"/>
</dbReference>
<dbReference type="GO" id="GO:0016779">
    <property type="term" value="F:nucleotidyltransferase activity"/>
    <property type="evidence" value="ECO:0007669"/>
    <property type="project" value="UniProtKB-ARBA"/>
</dbReference>
<dbReference type="AlphaFoldDB" id="A0A7K1UCU8"/>
<dbReference type="Pfam" id="PF12804">
    <property type="entry name" value="NTP_transf_3"/>
    <property type="match status" value="1"/>
</dbReference>
<evidence type="ECO:0000259" key="1">
    <source>
        <dbReference type="Pfam" id="PF12804"/>
    </source>
</evidence>
<dbReference type="InterPro" id="IPR029044">
    <property type="entry name" value="Nucleotide-diphossugar_trans"/>
</dbReference>
<keyword evidence="3" id="KW-1185">Reference proteome</keyword>
<dbReference type="Proteomes" id="UP000461730">
    <property type="component" value="Unassembled WGS sequence"/>
</dbReference>
<reference evidence="2 3" key="1">
    <citation type="submission" date="2019-12" db="EMBL/GenBank/DDBJ databases">
        <title>Chitinophaga sp. strain ysch24 (GDMCC 1.1355), whole genome shotgun sequence.</title>
        <authorList>
            <person name="Zhang X."/>
        </authorList>
    </citation>
    <scope>NUCLEOTIDE SEQUENCE [LARGE SCALE GENOMIC DNA]</scope>
    <source>
        <strain evidence="3">ysch24</strain>
    </source>
</reference>
<dbReference type="EMBL" id="WRXN01000019">
    <property type="protein sequence ID" value="MVT12146.1"/>
    <property type="molecule type" value="Genomic_DNA"/>
</dbReference>
<dbReference type="CDD" id="cd04182">
    <property type="entry name" value="GT_2_like_f"/>
    <property type="match status" value="1"/>
</dbReference>
<accession>A0A7K1UCU8</accession>
<keyword evidence="2" id="KW-0808">Transferase</keyword>
<sequence>MENVGILILGAGNSSRLGQPKQLLEFQGKPLICRMVDEASGAASGPVMIVAGASAVEVKCKLQGTPALIVMNDNWVEGMGSSIATGMKAMTQQFTELEGVIIMVCDQPYVTSALLRQLVEQHIITRKGIIASTYDNTAGTPVLFHNRYFRALSGLTGQQGAKKILQQSTDDLALVPFPLGVLDIDTAEDYQRLLTGELSQTDR</sequence>
<proteinExistence type="predicted"/>
<dbReference type="InterPro" id="IPR025877">
    <property type="entry name" value="MobA-like_NTP_Trfase"/>
</dbReference>
<dbReference type="Gene3D" id="3.90.550.10">
    <property type="entry name" value="Spore Coat Polysaccharide Biosynthesis Protein SpsA, Chain A"/>
    <property type="match status" value="1"/>
</dbReference>
<dbReference type="PANTHER" id="PTHR43777">
    <property type="entry name" value="MOLYBDENUM COFACTOR CYTIDYLYLTRANSFERASE"/>
    <property type="match status" value="1"/>
</dbReference>
<gene>
    <name evidence="2" type="ORF">GO493_28060</name>
</gene>
<comment type="caution">
    <text evidence="2">The sequence shown here is derived from an EMBL/GenBank/DDBJ whole genome shotgun (WGS) entry which is preliminary data.</text>
</comment>
<protein>
    <submittedName>
        <fullName evidence="2">NTP transferase domain-containing protein</fullName>
    </submittedName>
</protein>
<organism evidence="2 3">
    <name type="scientific">Chitinophaga tropicalis</name>
    <dbReference type="NCBI Taxonomy" id="2683588"/>
    <lineage>
        <taxon>Bacteria</taxon>
        <taxon>Pseudomonadati</taxon>
        <taxon>Bacteroidota</taxon>
        <taxon>Chitinophagia</taxon>
        <taxon>Chitinophagales</taxon>
        <taxon>Chitinophagaceae</taxon>
        <taxon>Chitinophaga</taxon>
    </lineage>
</organism>
<feature type="domain" description="MobA-like NTP transferase" evidence="1">
    <location>
        <begin position="7"/>
        <end position="168"/>
    </location>
</feature>